<keyword evidence="4 5" id="KW-0173">Coenzyme A biosynthesis</keyword>
<dbReference type="PANTHER" id="PTHR10695:SF46">
    <property type="entry name" value="BIFUNCTIONAL COENZYME A SYNTHASE-RELATED"/>
    <property type="match status" value="1"/>
</dbReference>
<comment type="pathway">
    <text evidence="5">Cofactor biosynthesis; coenzyme A biosynthesis; CoA from (R)-pantothenate: step 5/5.</text>
</comment>
<keyword evidence="5 7" id="KW-0418">Kinase</keyword>
<feature type="binding site" evidence="5">
    <location>
        <begin position="12"/>
        <end position="17"/>
    </location>
    <ligand>
        <name>ATP</name>
        <dbReference type="ChEBI" id="CHEBI:30616"/>
    </ligand>
</feature>
<organism evidence="7 8">
    <name type="scientific">Igneacidithiobacillus copahuensis</name>
    <dbReference type="NCBI Taxonomy" id="2724909"/>
    <lineage>
        <taxon>Bacteria</taxon>
        <taxon>Pseudomonadati</taxon>
        <taxon>Pseudomonadota</taxon>
        <taxon>Acidithiobacillia</taxon>
        <taxon>Acidithiobacillales</taxon>
        <taxon>Acidithiobacillaceae</taxon>
        <taxon>Igneacidithiobacillus</taxon>
    </lineage>
</organism>
<dbReference type="NCBIfam" id="TIGR00152">
    <property type="entry name" value="dephospho-CoA kinase"/>
    <property type="match status" value="1"/>
</dbReference>
<evidence type="ECO:0000313" key="7">
    <source>
        <dbReference type="EMBL" id="MBU2787592.1"/>
    </source>
</evidence>
<reference evidence="7" key="1">
    <citation type="journal article" date="2021" name="ISME J.">
        <title>Genomic evolution of the class Acidithiobacillia: deep-branching Proteobacteria living in extreme acidic conditions.</title>
        <authorList>
            <person name="Moya-Beltran A."/>
            <person name="Beard S."/>
            <person name="Rojas-Villalobos C."/>
            <person name="Issotta F."/>
            <person name="Gallardo Y."/>
            <person name="Ulloa R."/>
            <person name="Giaveno A."/>
            <person name="Degli Esposti M."/>
            <person name="Johnson D.B."/>
            <person name="Quatrini R."/>
        </authorList>
    </citation>
    <scope>NUCLEOTIDE SEQUENCE</scope>
    <source>
        <strain evidence="7">VAN18-1</strain>
    </source>
</reference>
<dbReference type="Proteomes" id="UP001197378">
    <property type="component" value="Unassembled WGS sequence"/>
</dbReference>
<dbReference type="InterPro" id="IPR001977">
    <property type="entry name" value="Depp_CoAkinase"/>
</dbReference>
<evidence type="ECO:0000256" key="2">
    <source>
        <dbReference type="ARBA" id="ARBA00022741"/>
    </source>
</evidence>
<dbReference type="InterPro" id="IPR027417">
    <property type="entry name" value="P-loop_NTPase"/>
</dbReference>
<dbReference type="PANTHER" id="PTHR10695">
    <property type="entry name" value="DEPHOSPHO-COA KINASE-RELATED"/>
    <property type="match status" value="1"/>
</dbReference>
<evidence type="ECO:0000256" key="6">
    <source>
        <dbReference type="NCBIfam" id="TIGR00152"/>
    </source>
</evidence>
<evidence type="ECO:0000256" key="4">
    <source>
        <dbReference type="ARBA" id="ARBA00022993"/>
    </source>
</evidence>
<dbReference type="HAMAP" id="MF_00376">
    <property type="entry name" value="Dephospho_CoA_kinase"/>
    <property type="match status" value="1"/>
</dbReference>
<dbReference type="GO" id="GO:0005524">
    <property type="term" value="F:ATP binding"/>
    <property type="evidence" value="ECO:0007669"/>
    <property type="project" value="UniProtKB-UniRule"/>
</dbReference>
<proteinExistence type="inferred from homology"/>
<dbReference type="EC" id="2.7.1.24" evidence="5 6"/>
<sequence length="198" mass="22146">MSRRIGVTGGIACGKSLAADFLQLLGAKILDADLFARELVAPGHPNLERIAKHFGARILHADGSLDRAQLRQIIFSDIQAKQWLEELLHPKIRERFLAESTAIGNQDPAATILWVVPLLVENRYAELLDGVLLIDCPVSLQIERLAQRGWDLKTAQAAIAQQIHPEERRLVATWILPNGKSPADLQLDLQRWWQALHP</sequence>
<dbReference type="GO" id="GO:0004140">
    <property type="term" value="F:dephospho-CoA kinase activity"/>
    <property type="evidence" value="ECO:0007669"/>
    <property type="project" value="UniProtKB-UniRule"/>
</dbReference>
<evidence type="ECO:0000256" key="1">
    <source>
        <dbReference type="ARBA" id="ARBA00009018"/>
    </source>
</evidence>
<keyword evidence="5 7" id="KW-0808">Transferase</keyword>
<dbReference type="AlphaFoldDB" id="A0AAE2YNW8"/>
<evidence type="ECO:0000256" key="5">
    <source>
        <dbReference type="HAMAP-Rule" id="MF_00376"/>
    </source>
</evidence>
<evidence type="ECO:0000256" key="3">
    <source>
        <dbReference type="ARBA" id="ARBA00022840"/>
    </source>
</evidence>
<dbReference type="Gene3D" id="3.40.50.300">
    <property type="entry name" value="P-loop containing nucleotide triphosphate hydrolases"/>
    <property type="match status" value="1"/>
</dbReference>
<protein>
    <recommendedName>
        <fullName evidence="5 6">Dephospho-CoA kinase</fullName>
        <ecNumber evidence="5 6">2.7.1.24</ecNumber>
    </recommendedName>
    <alternativeName>
        <fullName evidence="5">Dephosphocoenzyme A kinase</fullName>
    </alternativeName>
</protein>
<comment type="function">
    <text evidence="5">Catalyzes the phosphorylation of the 3'-hydroxyl group of dephosphocoenzyme A to form coenzyme A.</text>
</comment>
<dbReference type="PROSITE" id="PS51219">
    <property type="entry name" value="DPCK"/>
    <property type="match status" value="1"/>
</dbReference>
<comment type="subcellular location">
    <subcellularLocation>
        <location evidence="5">Cytoplasm</location>
    </subcellularLocation>
</comment>
<dbReference type="RefSeq" id="WP_215872049.1">
    <property type="nucleotide sequence ID" value="NZ_JAAXYO010000048.1"/>
</dbReference>
<dbReference type="Pfam" id="PF01121">
    <property type="entry name" value="CoaE"/>
    <property type="match status" value="1"/>
</dbReference>
<evidence type="ECO:0000313" key="8">
    <source>
        <dbReference type="Proteomes" id="UP001197378"/>
    </source>
</evidence>
<dbReference type="CDD" id="cd02022">
    <property type="entry name" value="DPCK"/>
    <property type="match status" value="1"/>
</dbReference>
<accession>A0AAE2YNW8</accession>
<dbReference type="GO" id="GO:0005737">
    <property type="term" value="C:cytoplasm"/>
    <property type="evidence" value="ECO:0007669"/>
    <property type="project" value="UniProtKB-SubCell"/>
</dbReference>
<dbReference type="GO" id="GO:0015937">
    <property type="term" value="P:coenzyme A biosynthetic process"/>
    <property type="evidence" value="ECO:0007669"/>
    <property type="project" value="UniProtKB-UniRule"/>
</dbReference>
<comment type="similarity">
    <text evidence="1 5">Belongs to the CoaE family.</text>
</comment>
<keyword evidence="3 5" id="KW-0067">ATP-binding</keyword>
<dbReference type="EMBL" id="JAAXYO010000048">
    <property type="protein sequence ID" value="MBU2787592.1"/>
    <property type="molecule type" value="Genomic_DNA"/>
</dbReference>
<keyword evidence="2 5" id="KW-0547">Nucleotide-binding</keyword>
<comment type="catalytic activity">
    <reaction evidence="5">
        <text>3'-dephospho-CoA + ATP = ADP + CoA + H(+)</text>
        <dbReference type="Rhea" id="RHEA:18245"/>
        <dbReference type="ChEBI" id="CHEBI:15378"/>
        <dbReference type="ChEBI" id="CHEBI:30616"/>
        <dbReference type="ChEBI" id="CHEBI:57287"/>
        <dbReference type="ChEBI" id="CHEBI:57328"/>
        <dbReference type="ChEBI" id="CHEBI:456216"/>
        <dbReference type="EC" id="2.7.1.24"/>
    </reaction>
</comment>
<gene>
    <name evidence="5" type="primary">coaE</name>
    <name evidence="7" type="ORF">HFQ13_05120</name>
</gene>
<name>A0AAE2YNW8_9PROT</name>
<keyword evidence="8" id="KW-1185">Reference proteome</keyword>
<dbReference type="SUPFAM" id="SSF52540">
    <property type="entry name" value="P-loop containing nucleoside triphosphate hydrolases"/>
    <property type="match status" value="1"/>
</dbReference>
<keyword evidence="5" id="KW-0963">Cytoplasm</keyword>
<comment type="caution">
    <text evidence="7">The sequence shown here is derived from an EMBL/GenBank/DDBJ whole genome shotgun (WGS) entry which is preliminary data.</text>
</comment>